<reference evidence="1 2" key="1">
    <citation type="journal article" date="2015" name="Nature">
        <title>rRNA introns, odd ribosomes, and small enigmatic genomes across a large radiation of phyla.</title>
        <authorList>
            <person name="Brown C.T."/>
            <person name="Hug L.A."/>
            <person name="Thomas B.C."/>
            <person name="Sharon I."/>
            <person name="Castelle C.J."/>
            <person name="Singh A."/>
            <person name="Wilkins M.J."/>
            <person name="Williams K.H."/>
            <person name="Banfield J.F."/>
        </authorList>
    </citation>
    <scope>NUCLEOTIDE SEQUENCE [LARGE SCALE GENOMIC DNA]</scope>
</reference>
<accession>A0A0G1IX04</accession>
<evidence type="ECO:0000313" key="2">
    <source>
        <dbReference type="Proteomes" id="UP000034652"/>
    </source>
</evidence>
<comment type="caution">
    <text evidence="1">The sequence shown here is derived from an EMBL/GenBank/DDBJ whole genome shotgun (WGS) entry which is preliminary data.</text>
</comment>
<protein>
    <submittedName>
        <fullName evidence="1">Uncharacterized protein</fullName>
    </submittedName>
</protein>
<gene>
    <name evidence="1" type="ORF">UW57_C0006G0025</name>
</gene>
<dbReference type="AlphaFoldDB" id="A0A0G1IX04"/>
<sequence length="228" mass="26144">MERIWLKVGTLRLLSLHRGIEEKGDRHAWCSLRLGDAVTLNGLYVYPGPHHMVFSDATAGFKFIDTPFWHMKRINFLNAIVYKALQEKHTADITAFIERKTDQAEFPAWEPESWKGLSLRIPIDFIWVYDIDNPVVAKIPVFADIMFGRHIVLLRARIFDGQNFVVDPRIHDERLAGMVKKILGLKSLRKLALDLAKERISHVPQDIGFAIKVKGAGFQGKPPAVRFY</sequence>
<name>A0A0G1IX04_9BACT</name>
<organism evidence="1 2">
    <name type="scientific">Candidatus Giovannonibacteria bacterium GW2011_GWA1_44_29</name>
    <dbReference type="NCBI Taxonomy" id="1618646"/>
    <lineage>
        <taxon>Bacteria</taxon>
        <taxon>Candidatus Giovannoniibacteriota</taxon>
    </lineage>
</organism>
<dbReference type="Proteomes" id="UP000034652">
    <property type="component" value="Unassembled WGS sequence"/>
</dbReference>
<evidence type="ECO:0000313" key="1">
    <source>
        <dbReference type="EMBL" id="KKT63523.1"/>
    </source>
</evidence>
<dbReference type="EMBL" id="LCIV01000006">
    <property type="protein sequence ID" value="KKT63523.1"/>
    <property type="molecule type" value="Genomic_DNA"/>
</dbReference>
<proteinExistence type="predicted"/>